<dbReference type="AlphaFoldDB" id="A0A544CB61"/>
<comment type="caution">
    <text evidence="1">The sequence shown here is derived from an EMBL/GenBank/DDBJ whole genome shotgun (WGS) entry which is preliminary data.</text>
</comment>
<sequence>MTVIFSAVFFLHLRSVLLLNLLSYAQHKPMCLCIFGSLINYLFTIGECLKGRVAFFPFLVGF</sequence>
<gene>
    <name evidence="1" type="ORF">FLM02_06545</name>
</gene>
<organism evidence="1 2">
    <name type="scientific">Vibrio cholerae</name>
    <dbReference type="NCBI Taxonomy" id="666"/>
    <lineage>
        <taxon>Bacteria</taxon>
        <taxon>Pseudomonadati</taxon>
        <taxon>Pseudomonadota</taxon>
        <taxon>Gammaproteobacteria</taxon>
        <taxon>Vibrionales</taxon>
        <taxon>Vibrionaceae</taxon>
        <taxon>Vibrio</taxon>
    </lineage>
</organism>
<accession>A0A544CB61</accession>
<dbReference type="Proteomes" id="UP000319979">
    <property type="component" value="Unassembled WGS sequence"/>
</dbReference>
<dbReference type="EMBL" id="VIOS01000014">
    <property type="protein sequence ID" value="TQP16172.1"/>
    <property type="molecule type" value="Genomic_DNA"/>
</dbReference>
<proteinExistence type="predicted"/>
<reference evidence="1 2" key="1">
    <citation type="submission" date="2019-07" db="EMBL/GenBank/DDBJ databases">
        <title>Phenotypic and genotypic antimicrobial resistance traits of Vibrio cholerae non-O1/non-O139 isolated from a large Austrian lake frequently associated with cases of infection.</title>
        <authorList>
            <person name="Lepuschitz S."/>
            <person name="Baron S."/>
            <person name="Larvor E."/>
            <person name="Granier S."/>
            <person name="Pretzer C."/>
            <person name="Mach R.L."/>
            <person name="Farnleitner A.H."/>
            <person name="Ruppitsch W."/>
            <person name="Pleininger S."/>
            <person name="Indra A."/>
            <person name="Kirschner A.K.T."/>
        </authorList>
    </citation>
    <scope>NUCLEOTIDE SEQUENCE [LARGE SCALE GENOMIC DNA]</scope>
    <source>
        <strain evidence="1 2">A12JL36W90</strain>
    </source>
</reference>
<protein>
    <submittedName>
        <fullName evidence="1">Uncharacterized protein</fullName>
    </submittedName>
</protein>
<evidence type="ECO:0000313" key="2">
    <source>
        <dbReference type="Proteomes" id="UP000319979"/>
    </source>
</evidence>
<evidence type="ECO:0000313" key="1">
    <source>
        <dbReference type="EMBL" id="TQP16172.1"/>
    </source>
</evidence>
<name>A0A544CB61_VIBCL</name>